<evidence type="ECO:0000256" key="7">
    <source>
        <dbReference type="ARBA" id="ARBA00022792"/>
    </source>
</evidence>
<evidence type="ECO:0000256" key="5">
    <source>
        <dbReference type="ARBA" id="ARBA00022660"/>
    </source>
</evidence>
<evidence type="ECO:0000256" key="12">
    <source>
        <dbReference type="ARBA" id="ARBA00023075"/>
    </source>
</evidence>
<feature type="transmembrane region" description="Helical" evidence="16">
    <location>
        <begin position="450"/>
        <end position="469"/>
    </location>
</feature>
<dbReference type="GO" id="GO:0003954">
    <property type="term" value="F:NADH dehydrogenase activity"/>
    <property type="evidence" value="ECO:0007669"/>
    <property type="project" value="TreeGrafter"/>
</dbReference>
<evidence type="ECO:0000256" key="14">
    <source>
        <dbReference type="ARBA" id="ARBA00023136"/>
    </source>
</evidence>
<dbReference type="InterPro" id="IPR003945">
    <property type="entry name" value="NU5C-like"/>
</dbReference>
<keyword evidence="6 16" id="KW-0812">Transmembrane</keyword>
<accession>E2FLU7</accession>
<evidence type="ECO:0000256" key="4">
    <source>
        <dbReference type="ARBA" id="ARBA00022448"/>
    </source>
</evidence>
<evidence type="ECO:0000256" key="8">
    <source>
        <dbReference type="ARBA" id="ARBA00022967"/>
    </source>
</evidence>
<dbReference type="InterPro" id="IPR001750">
    <property type="entry name" value="ND/Mrp_TM"/>
</dbReference>
<comment type="subcellular location">
    <subcellularLocation>
        <location evidence="1">Mitochondrion inner membrane</location>
        <topology evidence="1">Multi-pass membrane protein</topology>
    </subcellularLocation>
</comment>
<feature type="transmembrane region" description="Helical" evidence="16">
    <location>
        <begin position="267"/>
        <end position="287"/>
    </location>
</feature>
<dbReference type="EMBL" id="HM174255">
    <property type="protein sequence ID" value="ADI79413.1"/>
    <property type="molecule type" value="Genomic_DNA"/>
</dbReference>
<feature type="transmembrane region" description="Helical" evidence="16">
    <location>
        <begin position="55"/>
        <end position="75"/>
    </location>
</feature>
<dbReference type="GO" id="GO:0042773">
    <property type="term" value="P:ATP synthesis coupled electron transport"/>
    <property type="evidence" value="ECO:0007669"/>
    <property type="project" value="InterPro"/>
</dbReference>
<evidence type="ECO:0000256" key="9">
    <source>
        <dbReference type="ARBA" id="ARBA00022982"/>
    </source>
</evidence>
<dbReference type="PRINTS" id="PR01434">
    <property type="entry name" value="NADHDHGNASE5"/>
</dbReference>
<dbReference type="InterPro" id="IPR001516">
    <property type="entry name" value="Proton_antipo_N"/>
</dbReference>
<feature type="transmembrane region" description="Helical" evidence="16">
    <location>
        <begin position="372"/>
        <end position="394"/>
    </location>
</feature>
<evidence type="ECO:0000256" key="1">
    <source>
        <dbReference type="ARBA" id="ARBA00004448"/>
    </source>
</evidence>
<dbReference type="RefSeq" id="YP_003934430.1">
    <property type="nucleotide sequence ID" value="NC_014588.1"/>
</dbReference>
<geneLocation type="mitochondrion" evidence="20"/>
<keyword evidence="8" id="KW-1278">Translocase</keyword>
<gene>
    <name evidence="20" type="primary">ND5</name>
</gene>
<dbReference type="Pfam" id="PF06455">
    <property type="entry name" value="NADH5_C"/>
    <property type="match status" value="1"/>
</dbReference>
<dbReference type="GO" id="GO:0005743">
    <property type="term" value="C:mitochondrial inner membrane"/>
    <property type="evidence" value="ECO:0007669"/>
    <property type="project" value="UniProtKB-SubCell"/>
</dbReference>
<feature type="domain" description="NADH:quinone oxidoreductase/Mrp antiporter transmembrane" evidence="17">
    <location>
        <begin position="107"/>
        <end position="383"/>
    </location>
</feature>
<comment type="catalytic activity">
    <reaction evidence="15 16">
        <text>a ubiquinone + NADH + 5 H(+)(in) = a ubiquinol + NAD(+) + 4 H(+)(out)</text>
        <dbReference type="Rhea" id="RHEA:29091"/>
        <dbReference type="Rhea" id="RHEA-COMP:9565"/>
        <dbReference type="Rhea" id="RHEA-COMP:9566"/>
        <dbReference type="ChEBI" id="CHEBI:15378"/>
        <dbReference type="ChEBI" id="CHEBI:16389"/>
        <dbReference type="ChEBI" id="CHEBI:17976"/>
        <dbReference type="ChEBI" id="CHEBI:57540"/>
        <dbReference type="ChEBI" id="CHEBI:57945"/>
        <dbReference type="EC" id="7.1.1.2"/>
    </reaction>
</comment>
<evidence type="ECO:0000259" key="17">
    <source>
        <dbReference type="Pfam" id="PF00361"/>
    </source>
</evidence>
<evidence type="ECO:0000256" key="6">
    <source>
        <dbReference type="ARBA" id="ARBA00022692"/>
    </source>
</evidence>
<keyword evidence="5" id="KW-0679">Respiratory chain</keyword>
<feature type="transmembrane region" description="Helical" evidence="16">
    <location>
        <begin position="87"/>
        <end position="104"/>
    </location>
</feature>
<keyword evidence="9" id="KW-0249">Electron transport</keyword>
<protein>
    <recommendedName>
        <fullName evidence="3 16">NADH-ubiquinone oxidoreductase chain 5</fullName>
        <ecNumber evidence="2 16">7.1.1.2</ecNumber>
    </recommendedName>
</protein>
<feature type="transmembrane region" description="Helical" evidence="16">
    <location>
        <begin position="544"/>
        <end position="563"/>
    </location>
</feature>
<dbReference type="PANTHER" id="PTHR42829">
    <property type="entry name" value="NADH-UBIQUINONE OXIDOREDUCTASE CHAIN 5"/>
    <property type="match status" value="1"/>
</dbReference>
<dbReference type="AlphaFoldDB" id="E2FLU7"/>
<feature type="transmembrane region" description="Helical" evidence="16">
    <location>
        <begin position="209"/>
        <end position="227"/>
    </location>
</feature>
<feature type="transmembrane region" description="Helical" evidence="16">
    <location>
        <begin position="149"/>
        <end position="166"/>
    </location>
</feature>
<comment type="similarity">
    <text evidence="16">Belongs to the complex I subunit 5 family.</text>
</comment>
<sequence>MKLKISSISSFFLFSSSLSFFFLSLYFSGDSIMLQWDILSISSCTISLNLLLDGISFSFGSIVCMISACVMVFSSSYMANEQFLKRFIYLVLLFVLSMNFLIFIPSLPALLIGWDGLGIVSFALVIYYQNNKSLAAGLLTILMNRVGDVMILLAIGVLVLQGHWLINSMWEYSWSGGFALMITIAAMTKSAQIPFSSWLPAAMAAPTPVSALVHSSTLVTAGVYLLLRFHPFLSKFSSFNVFMLFISVLTLMMAGLAANMETDLKKVIALSTLSQLGVMMLSVALGAVNLTLFHLYTHALFKALLFLCAGSMIHASNHNQDLRLMGMSYSQLPMTVVCLNIANLALCGAPFLSGFYSKDLILESSLVTPTNALMLFCIFVATGLTSAYSFRLSISSLWGHFKGSTFHAKGEDSYIVGSTYCLAISAVASGALLQSFFLEFNLDCFLPQELKLLTPLVILGGLAGAYLVLSGFTSKTSLAVFFVAQMWFLVPLSTQPLAKMSLIMGTNILKSVDGGWLEVVGGQGALVVMKGTTRLNQGAQVLPFNTFVFFILLAIVAISFYYIF</sequence>
<keyword evidence="14 16" id="KW-0472">Membrane</keyword>
<evidence type="ECO:0000256" key="10">
    <source>
        <dbReference type="ARBA" id="ARBA00022989"/>
    </source>
</evidence>
<feature type="transmembrane region" description="Helical" evidence="16">
    <location>
        <begin position="414"/>
        <end position="438"/>
    </location>
</feature>
<evidence type="ECO:0000256" key="16">
    <source>
        <dbReference type="RuleBase" id="RU003404"/>
    </source>
</evidence>
<dbReference type="CTD" id="4540"/>
<feature type="transmembrane region" description="Helical" evidence="16">
    <location>
        <begin position="239"/>
        <end position="260"/>
    </location>
</feature>
<name>E2FLU7_9CAEN</name>
<keyword evidence="12 16" id="KW-0830">Ubiquinone</keyword>
<feature type="transmembrane region" description="Helical" evidence="16">
    <location>
        <begin position="172"/>
        <end position="188"/>
    </location>
</feature>
<keyword evidence="13 16" id="KW-0496">Mitochondrion</keyword>
<keyword evidence="4 16" id="KW-0813">Transport</keyword>
<organism evidence="20">
    <name type="scientific">Thylacodes squamigerus</name>
    <dbReference type="NCBI Taxonomy" id="766170"/>
    <lineage>
        <taxon>Eukaryota</taxon>
        <taxon>Metazoa</taxon>
        <taxon>Spiralia</taxon>
        <taxon>Lophotrochozoa</taxon>
        <taxon>Mollusca</taxon>
        <taxon>Gastropoda</taxon>
        <taxon>Caenogastropoda</taxon>
        <taxon>Littorinimorpha</taxon>
        <taxon>Vermetoidea</taxon>
        <taxon>Vermetidae</taxon>
        <taxon>Thylacodes</taxon>
    </lineage>
</organism>
<feature type="domain" description="NADH dehydrogenase subunit 5 C-terminal" evidence="19">
    <location>
        <begin position="388"/>
        <end position="559"/>
    </location>
</feature>
<proteinExistence type="inferred from homology"/>
<evidence type="ECO:0000259" key="19">
    <source>
        <dbReference type="Pfam" id="PF06455"/>
    </source>
</evidence>
<keyword evidence="11 16" id="KW-0520">NAD</keyword>
<dbReference type="Pfam" id="PF00361">
    <property type="entry name" value="Proton_antipo_M"/>
    <property type="match status" value="1"/>
</dbReference>
<evidence type="ECO:0000256" key="15">
    <source>
        <dbReference type="ARBA" id="ARBA00049551"/>
    </source>
</evidence>
<evidence type="ECO:0000256" key="13">
    <source>
        <dbReference type="ARBA" id="ARBA00023128"/>
    </source>
</evidence>
<comment type="function">
    <text evidence="16">Core subunit of the mitochondrial membrane respiratory chain NADH dehydrogenase (Complex I) which catalyzes electron transfer from NADH through the respiratory chain, using ubiquinone as an electron acceptor. Essential for the catalytic activity and assembly of complex I.</text>
</comment>
<keyword evidence="7" id="KW-0999">Mitochondrion inner membrane</keyword>
<evidence type="ECO:0000256" key="3">
    <source>
        <dbReference type="ARBA" id="ARBA00021096"/>
    </source>
</evidence>
<dbReference type="GeneID" id="9830185"/>
<dbReference type="InterPro" id="IPR010934">
    <property type="entry name" value="NADH_DH_su5_C"/>
</dbReference>
<feature type="transmembrane region" description="Helical" evidence="16">
    <location>
        <begin position="334"/>
        <end position="352"/>
    </location>
</feature>
<evidence type="ECO:0000313" key="20">
    <source>
        <dbReference type="EMBL" id="ADI79413.1"/>
    </source>
</evidence>
<feature type="domain" description="NADH-Ubiquinone oxidoreductase (complex I) chain 5 N-terminal" evidence="18">
    <location>
        <begin position="39"/>
        <end position="87"/>
    </location>
</feature>
<dbReference type="PANTHER" id="PTHR42829:SF2">
    <property type="entry name" value="NADH-UBIQUINONE OXIDOREDUCTASE CHAIN 5"/>
    <property type="match status" value="1"/>
</dbReference>
<evidence type="ECO:0000256" key="11">
    <source>
        <dbReference type="ARBA" id="ARBA00023027"/>
    </source>
</evidence>
<feature type="transmembrane region" description="Helical" evidence="16">
    <location>
        <begin position="7"/>
        <end position="27"/>
    </location>
</feature>
<evidence type="ECO:0000256" key="2">
    <source>
        <dbReference type="ARBA" id="ARBA00012944"/>
    </source>
</evidence>
<keyword evidence="10 16" id="KW-1133">Transmembrane helix</keyword>
<reference evidence="20" key="1">
    <citation type="journal article" date="2010" name="BMC Genomics">
        <title>Sessile snails, dynamic genomes: gene rearrangements within the mitochondrial genome of a family of caenogastropod molluscs.</title>
        <authorList>
            <person name="Rawlings T.A."/>
            <person name="MacInnis M.J."/>
            <person name="Bieler R."/>
            <person name="Boore J.L."/>
            <person name="Collins T.M."/>
        </authorList>
    </citation>
    <scope>NUCLEOTIDE SEQUENCE</scope>
    <source>
        <tissue evidence="20">Foot tissue</tissue>
    </source>
</reference>
<dbReference type="EC" id="7.1.1.2" evidence="2 16"/>
<dbReference type="GO" id="GO:0015990">
    <property type="term" value="P:electron transport coupled proton transport"/>
    <property type="evidence" value="ECO:0007669"/>
    <property type="project" value="TreeGrafter"/>
</dbReference>
<dbReference type="Pfam" id="PF00662">
    <property type="entry name" value="Proton_antipo_N"/>
    <property type="match status" value="1"/>
</dbReference>
<dbReference type="GO" id="GO:0008137">
    <property type="term" value="F:NADH dehydrogenase (ubiquinone) activity"/>
    <property type="evidence" value="ECO:0007669"/>
    <property type="project" value="UniProtKB-EC"/>
</dbReference>
<evidence type="ECO:0000259" key="18">
    <source>
        <dbReference type="Pfam" id="PF00662"/>
    </source>
</evidence>